<sequence length="562" mass="63943">MPRPSHRERCTMSNDHLTDIAYRHFIESVKDYAIYMLSADGTVISWNEGARRAKGYLSDEIIGRYFGLFYSEAEQLSGVPAKNLEIALRSGQFEGEGWRYRKDGSRFWAHVMIDTIRDEQNTLLGFAKITRDISEQKAINDRIAWMARYDALTGLPNRVEFFERVEKLITGNDARRFAIFTIDLDKFKEINDLQGHLIGDQLLQRVAGAVLKTLQKEEMVARFGGDEFVAVKPFSDEGEVDAFAARLWHCFSGKQTFAATEVVLSASIGISVYPEDGTDINTILSNSDLAMYRAKSSLDHKICWYEREMDDKTRQRNMMAADIRRGIHAGEFSLHYQAIRNIKDRSITGYEALLRWQHPQLGTIPPDVFIPIAEESGAIVPLGYWVLEQVCNESLENGLNRKVSVNISPVQLRHRSFIEKVREILMRTAYPVSLLEFEVTETAFVINKQLAFSVLHHLQKMGISIALDDFGTGYSSLSMLRDFHFDVIKLDRSFMTDVESNPQVRSFVRAIISLGNSINTPLIAEGVETAGQLQILEEEGCDEMQGFLFGEPVDIKHLPDRR</sequence>
<accession>W8VGS3</accession>
<dbReference type="SUPFAM" id="SSF55073">
    <property type="entry name" value="Nucleotide cyclase"/>
    <property type="match status" value="1"/>
</dbReference>
<dbReference type="SMART" id="SM00086">
    <property type="entry name" value="PAC"/>
    <property type="match status" value="1"/>
</dbReference>
<evidence type="ECO:0000313" key="6">
    <source>
        <dbReference type="Proteomes" id="UP000019586"/>
    </source>
</evidence>
<dbReference type="SUPFAM" id="SSF55785">
    <property type="entry name" value="PYP-like sensor domain (PAS domain)"/>
    <property type="match status" value="1"/>
</dbReference>
<dbReference type="NCBIfam" id="TIGR00254">
    <property type="entry name" value="GGDEF"/>
    <property type="match status" value="1"/>
</dbReference>
<dbReference type="SMART" id="SM00052">
    <property type="entry name" value="EAL"/>
    <property type="match status" value="1"/>
</dbReference>
<dbReference type="Pfam" id="PF13426">
    <property type="entry name" value="PAS_9"/>
    <property type="match status" value="1"/>
</dbReference>
<dbReference type="EMBL" id="CP006918">
    <property type="protein sequence ID" value="AHM79561.1"/>
    <property type="molecule type" value="Genomic_DNA"/>
</dbReference>
<dbReference type="CDD" id="cd01949">
    <property type="entry name" value="GGDEF"/>
    <property type="match status" value="1"/>
</dbReference>
<dbReference type="PROSITE" id="PS50112">
    <property type="entry name" value="PAS"/>
    <property type="match status" value="1"/>
</dbReference>
<evidence type="ECO:0000259" key="4">
    <source>
        <dbReference type="PROSITE" id="PS50887"/>
    </source>
</evidence>
<dbReference type="Gene3D" id="3.30.450.20">
    <property type="entry name" value="PAS domain"/>
    <property type="match status" value="1"/>
</dbReference>
<dbReference type="PROSITE" id="PS50113">
    <property type="entry name" value="PAC"/>
    <property type="match status" value="1"/>
</dbReference>
<dbReference type="InterPro" id="IPR029787">
    <property type="entry name" value="Nucleotide_cyclase"/>
</dbReference>
<organism evidence="5 6">
    <name type="scientific">Klebsiella pneumoniae 30684/NJST258_2</name>
    <dbReference type="NCBI Taxonomy" id="1420013"/>
    <lineage>
        <taxon>Bacteria</taxon>
        <taxon>Pseudomonadati</taxon>
        <taxon>Pseudomonadota</taxon>
        <taxon>Gammaproteobacteria</taxon>
        <taxon>Enterobacterales</taxon>
        <taxon>Enterobacteriaceae</taxon>
        <taxon>Klebsiella/Raoultella group</taxon>
        <taxon>Klebsiella</taxon>
        <taxon>Klebsiella pneumoniae complex</taxon>
    </lineage>
</organism>
<dbReference type="InterPro" id="IPR000700">
    <property type="entry name" value="PAS-assoc_C"/>
</dbReference>
<dbReference type="Pfam" id="PF00990">
    <property type="entry name" value="GGDEF"/>
    <property type="match status" value="1"/>
</dbReference>
<dbReference type="CDD" id="cd00130">
    <property type="entry name" value="PAS"/>
    <property type="match status" value="1"/>
</dbReference>
<proteinExistence type="predicted"/>
<dbReference type="KEGG" id="kps:KPNJ2_02781"/>
<dbReference type="InterPro" id="IPR001610">
    <property type="entry name" value="PAC"/>
</dbReference>
<evidence type="ECO:0000313" key="5">
    <source>
        <dbReference type="EMBL" id="AHM79561.1"/>
    </source>
</evidence>
<dbReference type="Proteomes" id="UP000019586">
    <property type="component" value="Chromosome"/>
</dbReference>
<feature type="domain" description="PAC" evidence="2">
    <location>
        <begin position="93"/>
        <end position="145"/>
    </location>
</feature>
<dbReference type="InterPro" id="IPR000160">
    <property type="entry name" value="GGDEF_dom"/>
</dbReference>
<feature type="domain" description="PAS" evidence="1">
    <location>
        <begin position="18"/>
        <end position="91"/>
    </location>
</feature>
<evidence type="ECO:0000259" key="1">
    <source>
        <dbReference type="PROSITE" id="PS50112"/>
    </source>
</evidence>
<dbReference type="Pfam" id="PF00563">
    <property type="entry name" value="EAL"/>
    <property type="match status" value="1"/>
</dbReference>
<dbReference type="PANTHER" id="PTHR44757">
    <property type="entry name" value="DIGUANYLATE CYCLASE DGCP"/>
    <property type="match status" value="1"/>
</dbReference>
<name>W8VGS3_KLEPN</name>
<dbReference type="InterPro" id="IPR000014">
    <property type="entry name" value="PAS"/>
</dbReference>
<dbReference type="InterPro" id="IPR001633">
    <property type="entry name" value="EAL_dom"/>
</dbReference>
<gene>
    <name evidence="5" type="ORF">KPNJ2_02781</name>
</gene>
<dbReference type="Gene3D" id="3.20.20.450">
    <property type="entry name" value="EAL domain"/>
    <property type="match status" value="1"/>
</dbReference>
<dbReference type="InterPro" id="IPR035965">
    <property type="entry name" value="PAS-like_dom_sf"/>
</dbReference>
<evidence type="ECO:0000259" key="3">
    <source>
        <dbReference type="PROSITE" id="PS50883"/>
    </source>
</evidence>
<dbReference type="PATRIC" id="fig|1420013.3.peg.2618"/>
<feature type="domain" description="GGDEF" evidence="4">
    <location>
        <begin position="175"/>
        <end position="307"/>
    </location>
</feature>
<dbReference type="PROSITE" id="PS50887">
    <property type="entry name" value="GGDEF"/>
    <property type="match status" value="1"/>
</dbReference>
<reference evidence="5 6" key="1">
    <citation type="journal article" date="2014" name="Proc. Natl. Acad. Sci. U.S.A.">
        <title>Molecular dissection of the evolution of carbapenem-resistant multilocus sequence type 258 Klebsiella pneumoniae.</title>
        <authorList>
            <person name="Deleo F.R."/>
            <person name="Chen L."/>
            <person name="Porcella S.F."/>
            <person name="Martens C.A."/>
            <person name="Kobayashi S.D."/>
            <person name="Porter A.R."/>
            <person name="Chavda K.D."/>
            <person name="Jacobs M.R."/>
            <person name="Mathema B."/>
            <person name="Olsen R.J."/>
            <person name="Bonomo R.A."/>
            <person name="Musser J.M."/>
            <person name="Kreiswirth B.N."/>
        </authorList>
    </citation>
    <scope>NUCLEOTIDE SEQUENCE [LARGE SCALE GENOMIC DNA]</scope>
    <source>
        <strain evidence="5">30684/NJST258_2</strain>
    </source>
</reference>
<dbReference type="Gene3D" id="3.30.70.270">
    <property type="match status" value="1"/>
</dbReference>
<dbReference type="PROSITE" id="PS50883">
    <property type="entry name" value="EAL"/>
    <property type="match status" value="1"/>
</dbReference>
<dbReference type="PANTHER" id="PTHR44757:SF2">
    <property type="entry name" value="BIOFILM ARCHITECTURE MAINTENANCE PROTEIN MBAA"/>
    <property type="match status" value="1"/>
</dbReference>
<dbReference type="SUPFAM" id="SSF141868">
    <property type="entry name" value="EAL domain-like"/>
    <property type="match status" value="1"/>
</dbReference>
<dbReference type="HOGENOM" id="CLU_000445_70_50_6"/>
<dbReference type="AlphaFoldDB" id="W8VGS3"/>
<dbReference type="NCBIfam" id="TIGR00229">
    <property type="entry name" value="sensory_box"/>
    <property type="match status" value="1"/>
</dbReference>
<dbReference type="InterPro" id="IPR043128">
    <property type="entry name" value="Rev_trsase/Diguanyl_cyclase"/>
</dbReference>
<dbReference type="SMART" id="SM00267">
    <property type="entry name" value="GGDEF"/>
    <property type="match status" value="1"/>
</dbReference>
<protein>
    <submittedName>
        <fullName evidence="5">Putative membrane spanning protein</fullName>
    </submittedName>
</protein>
<dbReference type="InterPro" id="IPR035919">
    <property type="entry name" value="EAL_sf"/>
</dbReference>
<dbReference type="InterPro" id="IPR052155">
    <property type="entry name" value="Biofilm_reg_signaling"/>
</dbReference>
<feature type="domain" description="EAL" evidence="3">
    <location>
        <begin position="316"/>
        <end position="562"/>
    </location>
</feature>
<evidence type="ECO:0000259" key="2">
    <source>
        <dbReference type="PROSITE" id="PS50113"/>
    </source>
</evidence>
<dbReference type="CDD" id="cd01948">
    <property type="entry name" value="EAL"/>
    <property type="match status" value="1"/>
</dbReference>